<organism evidence="1 2">
    <name type="scientific">Mycolicibacterium wolinskyi</name>
    <dbReference type="NCBI Taxonomy" id="59750"/>
    <lineage>
        <taxon>Bacteria</taxon>
        <taxon>Bacillati</taxon>
        <taxon>Actinomycetota</taxon>
        <taxon>Actinomycetes</taxon>
        <taxon>Mycobacteriales</taxon>
        <taxon>Mycobacteriaceae</taxon>
        <taxon>Mycolicibacterium</taxon>
    </lineage>
</organism>
<proteinExistence type="predicted"/>
<dbReference type="InterPro" id="IPR025358">
    <property type="entry name" value="DUF4262"/>
</dbReference>
<dbReference type="AlphaFoldDB" id="A0A1X2F4Z1"/>
<dbReference type="OrthoDB" id="511192at2"/>
<gene>
    <name evidence="1" type="ORF">AWC31_30060</name>
</gene>
<evidence type="ECO:0000313" key="2">
    <source>
        <dbReference type="Proteomes" id="UP000193964"/>
    </source>
</evidence>
<sequence>MSVVEDTRTSIAKHGWTVISVFPTAEDDGVPFAYTVGLSGKQLPELVIYGLPVSVGHQVLNAFAQQMIEAGRPVKSGQRITDVRAGDVELVAVEMTNTGHLTMVRRVYGSVSAAVQLCWPDVDGLFPWERGSRLGDDEQPVYGVAPSGRPVYRATRLPVDSAGELADLIVDAPMGSLTIVDPQADNNLRARRGATALIGYAMDLGKSGLDAELDTAATDMLADLRHLFDALGMDWEASLATADRNYCAEILGEI</sequence>
<evidence type="ECO:0008006" key="3">
    <source>
        <dbReference type="Google" id="ProtNLM"/>
    </source>
</evidence>
<evidence type="ECO:0000313" key="1">
    <source>
        <dbReference type="EMBL" id="ORX13492.1"/>
    </source>
</evidence>
<reference evidence="1 2" key="1">
    <citation type="submission" date="2016-01" db="EMBL/GenBank/DDBJ databases">
        <title>The new phylogeny of the genus Mycobacterium.</title>
        <authorList>
            <person name="Tarcisio F."/>
            <person name="Conor M."/>
            <person name="Antonella G."/>
            <person name="Elisabetta G."/>
            <person name="Giulia F.S."/>
            <person name="Sara T."/>
            <person name="Anna F."/>
            <person name="Clotilde B."/>
            <person name="Roberto B."/>
            <person name="Veronica D.S."/>
            <person name="Fabio R."/>
            <person name="Monica P."/>
            <person name="Olivier J."/>
            <person name="Enrico T."/>
            <person name="Nicola S."/>
        </authorList>
    </citation>
    <scope>NUCLEOTIDE SEQUENCE [LARGE SCALE GENOMIC DNA]</scope>
    <source>
        <strain evidence="1 2">ATCC 700010</strain>
    </source>
</reference>
<name>A0A1X2F4Z1_9MYCO</name>
<dbReference type="EMBL" id="LQQA01000022">
    <property type="protein sequence ID" value="ORX13492.1"/>
    <property type="molecule type" value="Genomic_DNA"/>
</dbReference>
<dbReference type="Pfam" id="PF14081">
    <property type="entry name" value="DUF4262"/>
    <property type="match status" value="1"/>
</dbReference>
<protein>
    <recommendedName>
        <fullName evidence="3">DUF4262 domain-containing protein</fullName>
    </recommendedName>
</protein>
<comment type="caution">
    <text evidence="1">The sequence shown here is derived from an EMBL/GenBank/DDBJ whole genome shotgun (WGS) entry which is preliminary data.</text>
</comment>
<accession>A0A1X2F4Z1</accession>
<dbReference type="Proteomes" id="UP000193964">
    <property type="component" value="Unassembled WGS sequence"/>
</dbReference>